<reference evidence="1 2" key="1">
    <citation type="submission" date="2017-04" db="EMBL/GenBank/DDBJ databases">
        <authorList>
            <person name="Afonso C.L."/>
            <person name="Miller P.J."/>
            <person name="Scott M.A."/>
            <person name="Spackman E."/>
            <person name="Goraichik I."/>
            <person name="Dimitrov K.M."/>
            <person name="Suarez D.L."/>
            <person name="Swayne D.E."/>
        </authorList>
    </citation>
    <scope>NUCLEOTIDE SEQUENCE [LARGE SCALE GENOMIC DNA]</scope>
    <source>
        <strain evidence="1">LMG 28154</strain>
    </source>
</reference>
<organism evidence="1 2">
    <name type="scientific">Burkholderia singularis</name>
    <dbReference type="NCBI Taxonomy" id="1503053"/>
    <lineage>
        <taxon>Bacteria</taxon>
        <taxon>Pseudomonadati</taxon>
        <taxon>Pseudomonadota</taxon>
        <taxon>Betaproteobacteria</taxon>
        <taxon>Burkholderiales</taxon>
        <taxon>Burkholderiaceae</taxon>
        <taxon>Burkholderia</taxon>
        <taxon>pseudomallei group</taxon>
    </lineage>
</organism>
<gene>
    <name evidence="1" type="ORF">BSIN_3700</name>
</gene>
<name>A0A238H5H9_9BURK</name>
<dbReference type="EMBL" id="FXAN01000057">
    <property type="protein sequence ID" value="SMG00569.1"/>
    <property type="molecule type" value="Genomic_DNA"/>
</dbReference>
<proteinExistence type="predicted"/>
<dbReference type="AlphaFoldDB" id="A0A238H5H9"/>
<protein>
    <submittedName>
        <fullName evidence="1">Uncharacterized protein</fullName>
    </submittedName>
</protein>
<accession>A0A238H5H9</accession>
<sequence>MSFQDRLLLYRGERDSFGLRRFDPALVARHASRDLAIVVGAILRAAFARKPVISG</sequence>
<evidence type="ECO:0000313" key="1">
    <source>
        <dbReference type="EMBL" id="SMG00569.1"/>
    </source>
</evidence>
<evidence type="ECO:0000313" key="2">
    <source>
        <dbReference type="Proteomes" id="UP000198460"/>
    </source>
</evidence>
<dbReference type="Proteomes" id="UP000198460">
    <property type="component" value="Unassembled WGS sequence"/>
</dbReference>